<organism evidence="1 2">
    <name type="scientific">Leifsonia soli</name>
    <dbReference type="NCBI Taxonomy" id="582665"/>
    <lineage>
        <taxon>Bacteria</taxon>
        <taxon>Bacillati</taxon>
        <taxon>Actinomycetota</taxon>
        <taxon>Actinomycetes</taxon>
        <taxon>Micrococcales</taxon>
        <taxon>Microbacteriaceae</taxon>
        <taxon>Leifsonia</taxon>
    </lineage>
</organism>
<accession>A0A852SVN3</accession>
<keyword evidence="2" id="KW-1185">Reference proteome</keyword>
<proteinExistence type="predicted"/>
<sequence length="474" mass="51655">MDSGRLRFDHDAVRSAAGLYDAGRRARERVPRSIHATYAPAKDRDPVGVLRRQHEHRVAELIPLRLERMTENPFAFYRGSAAIQAADLRDGPRTGIDVTICGDAHVANFGIFASPERRLVFDLNDFDEAAYGPWEWDVKRFVTSVVIAARQRGFSEAKAERAASEAAAAYRTAMRQFTGLGALERYYLRADVRGGRRAASSQKVLDRAIAEASRRTSERVVRKITERAPDGTTAIIESPPRLTHIPEATERRVLAIAREYATTVPADIALLLSQYTATDAVRRVVGVGSVGTRCYIIVLSGPAGESLVLQVKEATESVVVEFGGAPAGCAPAFDDHAHSAEHGHRVVANQRVLQAVSDPFLGYVTQDGHAYYIRQFRDQNVSIDTETLGFRPFADYVDACGTVLARAHAQSPDAPFISGYLGGGTAFDAAVVAWAFAYADQAYADYLTVRQAVADGRFSPTAPDSLDPAASRVE</sequence>
<dbReference type="InterPro" id="IPR018721">
    <property type="entry name" value="DUF2252"/>
</dbReference>
<dbReference type="PANTHER" id="PTHR39441">
    <property type="entry name" value="DUF2252 DOMAIN-CONTAINING PROTEIN"/>
    <property type="match status" value="1"/>
</dbReference>
<dbReference type="PANTHER" id="PTHR39441:SF1">
    <property type="entry name" value="DUF2252 DOMAIN-CONTAINING PROTEIN"/>
    <property type="match status" value="1"/>
</dbReference>
<dbReference type="RefSeq" id="WP_343037218.1">
    <property type="nucleotide sequence ID" value="NZ_BAAAPX010000001.1"/>
</dbReference>
<reference evidence="1 2" key="1">
    <citation type="submission" date="2020-07" db="EMBL/GenBank/DDBJ databases">
        <title>Sequencing the genomes of 1000 actinobacteria strains.</title>
        <authorList>
            <person name="Klenk H.-P."/>
        </authorList>
    </citation>
    <scope>NUCLEOTIDE SEQUENCE [LARGE SCALE GENOMIC DNA]</scope>
    <source>
        <strain evidence="1 2">DSM 23871</strain>
    </source>
</reference>
<gene>
    <name evidence="1" type="ORF">BJ963_000578</name>
</gene>
<dbReference type="AlphaFoldDB" id="A0A852SVN3"/>
<name>A0A852SVN3_9MICO</name>
<dbReference type="Proteomes" id="UP000589620">
    <property type="component" value="Unassembled WGS sequence"/>
</dbReference>
<protein>
    <submittedName>
        <fullName evidence="1">Uncharacterized protein (DUF2252 family)</fullName>
    </submittedName>
</protein>
<dbReference type="EMBL" id="JACCBJ010000001">
    <property type="protein sequence ID" value="NYD73059.1"/>
    <property type="molecule type" value="Genomic_DNA"/>
</dbReference>
<evidence type="ECO:0000313" key="1">
    <source>
        <dbReference type="EMBL" id="NYD73059.1"/>
    </source>
</evidence>
<comment type="caution">
    <text evidence="1">The sequence shown here is derived from an EMBL/GenBank/DDBJ whole genome shotgun (WGS) entry which is preliminary data.</text>
</comment>
<evidence type="ECO:0000313" key="2">
    <source>
        <dbReference type="Proteomes" id="UP000589620"/>
    </source>
</evidence>
<dbReference type="Pfam" id="PF10009">
    <property type="entry name" value="DUF2252"/>
    <property type="match status" value="1"/>
</dbReference>